<dbReference type="EMBL" id="CAWYQH010000002">
    <property type="protein sequence ID" value="CAK8673950.1"/>
    <property type="molecule type" value="Genomic_DNA"/>
</dbReference>
<organism evidence="3 4">
    <name type="scientific">Clavelina lepadiformis</name>
    <name type="common">Light-bulb sea squirt</name>
    <name type="synonym">Ascidia lepadiformis</name>
    <dbReference type="NCBI Taxonomy" id="159417"/>
    <lineage>
        <taxon>Eukaryota</taxon>
        <taxon>Metazoa</taxon>
        <taxon>Chordata</taxon>
        <taxon>Tunicata</taxon>
        <taxon>Ascidiacea</taxon>
        <taxon>Aplousobranchia</taxon>
        <taxon>Clavelinidae</taxon>
        <taxon>Clavelina</taxon>
    </lineage>
</organism>
<dbReference type="InterPro" id="IPR049492">
    <property type="entry name" value="BD-FAE-like_dom"/>
</dbReference>
<reference evidence="3 4" key="1">
    <citation type="submission" date="2024-02" db="EMBL/GenBank/DDBJ databases">
        <authorList>
            <person name="Daric V."/>
            <person name="Darras S."/>
        </authorList>
    </citation>
    <scope>NUCLEOTIDE SEQUENCE [LARGE SCALE GENOMIC DNA]</scope>
</reference>
<dbReference type="Pfam" id="PF20434">
    <property type="entry name" value="BD-FAE"/>
    <property type="match status" value="1"/>
</dbReference>
<dbReference type="Proteomes" id="UP001642483">
    <property type="component" value="Unassembled WGS sequence"/>
</dbReference>
<feature type="domain" description="BD-FAE-like" evidence="2">
    <location>
        <begin position="66"/>
        <end position="208"/>
    </location>
</feature>
<keyword evidence="4" id="KW-1185">Reference proteome</keyword>
<evidence type="ECO:0000313" key="4">
    <source>
        <dbReference type="Proteomes" id="UP001642483"/>
    </source>
</evidence>
<comment type="caution">
    <text evidence="3">The sequence shown here is derived from an EMBL/GenBank/DDBJ whole genome shotgun (WGS) entry which is preliminary data.</text>
</comment>
<name>A0ABP0F699_CLALP</name>
<evidence type="ECO:0000256" key="1">
    <source>
        <dbReference type="ARBA" id="ARBA00022801"/>
    </source>
</evidence>
<dbReference type="InterPro" id="IPR029058">
    <property type="entry name" value="AB_hydrolase_fold"/>
</dbReference>
<dbReference type="Gene3D" id="3.40.50.1820">
    <property type="entry name" value="alpha/beta hydrolase"/>
    <property type="match status" value="1"/>
</dbReference>
<gene>
    <name evidence="3" type="ORF">CVLEPA_LOCUS3681</name>
</gene>
<evidence type="ECO:0000313" key="3">
    <source>
        <dbReference type="EMBL" id="CAK8673950.1"/>
    </source>
</evidence>
<accession>A0ABP0F699</accession>
<proteinExistence type="predicted"/>
<keyword evidence="1" id="KW-0378">Hydrolase</keyword>
<dbReference type="PANTHER" id="PTHR48081:SF33">
    <property type="entry name" value="KYNURENINE FORMAMIDASE"/>
    <property type="match status" value="1"/>
</dbReference>
<dbReference type="SUPFAM" id="SSF53474">
    <property type="entry name" value="alpha/beta-Hydrolases"/>
    <property type="match status" value="1"/>
</dbReference>
<evidence type="ECO:0000259" key="2">
    <source>
        <dbReference type="Pfam" id="PF20434"/>
    </source>
</evidence>
<dbReference type="InterPro" id="IPR050300">
    <property type="entry name" value="GDXG_lipolytic_enzyme"/>
</dbReference>
<sequence>MAIVFTPFGDVKEEDFPSCAHFTKRKPADEILNEFYELGRGKSKIARDTIKCELNISYGESPREIIDVFYPSNVTEDTGMVIFFHGGYWQEGCSQDYHFLAIPITSSGRICILVGKDLAPQASLQESLNQCRKSLSFISKKFWATSEIIIFGHSAGGQECTMLLSTDWKAYDAELAFYLKSKLKKVISICGVYDLTQLIETHVNDVLNMSWKEAISVSPIAHIDQLYANLRSYDCEFIMINVENDAPTILKCSRIFEREMKLGAVPFRNFFLKDKDHFSVILEMVDKNSVGIKVLLGED</sequence>
<dbReference type="PANTHER" id="PTHR48081">
    <property type="entry name" value="AB HYDROLASE SUPERFAMILY PROTEIN C4A8.06C"/>
    <property type="match status" value="1"/>
</dbReference>
<protein>
    <recommendedName>
        <fullName evidence="2">BD-FAE-like domain-containing protein</fullName>
    </recommendedName>
</protein>